<dbReference type="InterPro" id="IPR000160">
    <property type="entry name" value="GGDEF_dom"/>
</dbReference>
<evidence type="ECO:0000256" key="2">
    <source>
        <dbReference type="ARBA" id="ARBA00012438"/>
    </source>
</evidence>
<evidence type="ECO:0000256" key="3">
    <source>
        <dbReference type="ARBA" id="ARBA00022553"/>
    </source>
</evidence>
<comment type="catalytic activity">
    <reaction evidence="1">
        <text>ATP + protein L-histidine = ADP + protein N-phospho-L-histidine.</text>
        <dbReference type="EC" id="2.7.13.3"/>
    </reaction>
</comment>
<feature type="domain" description="GGDEF" evidence="12">
    <location>
        <begin position="185"/>
        <end position="314"/>
    </location>
</feature>
<reference evidence="13 14" key="1">
    <citation type="submission" date="2017-07" db="EMBL/GenBank/DDBJ databases">
        <title>Genome sequencing and assembly of Paenibacillus rigui.</title>
        <authorList>
            <person name="Mayilraj S."/>
        </authorList>
    </citation>
    <scope>NUCLEOTIDE SEQUENCE [LARGE SCALE GENOMIC DNA]</scope>
    <source>
        <strain evidence="13 14">JCM 16352</strain>
    </source>
</reference>
<dbReference type="SMART" id="SM00387">
    <property type="entry name" value="HATPase_c"/>
    <property type="match status" value="1"/>
</dbReference>
<evidence type="ECO:0000256" key="4">
    <source>
        <dbReference type="ARBA" id="ARBA00022679"/>
    </source>
</evidence>
<evidence type="ECO:0000256" key="10">
    <source>
        <dbReference type="SAM" id="Phobius"/>
    </source>
</evidence>
<keyword evidence="4" id="KW-0808">Transferase</keyword>
<dbReference type="GO" id="GO:0005524">
    <property type="term" value="F:ATP binding"/>
    <property type="evidence" value="ECO:0007669"/>
    <property type="project" value="UniProtKB-KW"/>
</dbReference>
<dbReference type="InterPro" id="IPR036890">
    <property type="entry name" value="HATPase_C_sf"/>
</dbReference>
<feature type="transmembrane region" description="Helical" evidence="10">
    <location>
        <begin position="5"/>
        <end position="22"/>
    </location>
</feature>
<feature type="transmembrane region" description="Helical" evidence="10">
    <location>
        <begin position="120"/>
        <end position="140"/>
    </location>
</feature>
<dbReference type="PROSITE" id="PS50887">
    <property type="entry name" value="GGDEF"/>
    <property type="match status" value="1"/>
</dbReference>
<keyword evidence="3" id="KW-0597">Phosphoprotein</keyword>
<evidence type="ECO:0000256" key="9">
    <source>
        <dbReference type="SAM" id="MobiDB-lite"/>
    </source>
</evidence>
<dbReference type="Proteomes" id="UP000215509">
    <property type="component" value="Unassembled WGS sequence"/>
</dbReference>
<dbReference type="SMART" id="SM00388">
    <property type="entry name" value="HisKA"/>
    <property type="match status" value="1"/>
</dbReference>
<dbReference type="SUPFAM" id="SSF55874">
    <property type="entry name" value="ATPase domain of HSP90 chaperone/DNA topoisomerase II/histidine kinase"/>
    <property type="match status" value="1"/>
</dbReference>
<feature type="domain" description="Histidine kinase" evidence="11">
    <location>
        <begin position="325"/>
        <end position="529"/>
    </location>
</feature>
<dbReference type="Pfam" id="PF02518">
    <property type="entry name" value="HATPase_c"/>
    <property type="match status" value="1"/>
</dbReference>
<dbReference type="AlphaFoldDB" id="A0A229URA1"/>
<dbReference type="NCBIfam" id="TIGR00254">
    <property type="entry name" value="GGDEF"/>
    <property type="match status" value="1"/>
</dbReference>
<evidence type="ECO:0000313" key="14">
    <source>
        <dbReference type="Proteomes" id="UP000215509"/>
    </source>
</evidence>
<keyword evidence="8" id="KW-0902">Two-component regulatory system</keyword>
<keyword evidence="7" id="KW-0067">ATP-binding</keyword>
<dbReference type="InterPro" id="IPR003661">
    <property type="entry name" value="HisK_dim/P_dom"/>
</dbReference>
<comment type="caution">
    <text evidence="13">The sequence shown here is derived from an EMBL/GenBank/DDBJ whole genome shotgun (WGS) entry which is preliminary data.</text>
</comment>
<proteinExistence type="predicted"/>
<feature type="transmembrane region" description="Helical" evidence="10">
    <location>
        <begin position="55"/>
        <end position="78"/>
    </location>
</feature>
<dbReference type="PRINTS" id="PR00344">
    <property type="entry name" value="BCTRLSENSOR"/>
</dbReference>
<sequence length="550" mass="63184">MSYNWVLFVYTSVICTSSIYFAKTPTPLLLIWTGIIYIGLHFMDRRNKANTAYTIFQIITLVIFHKLSVMDWCLPLYLAQMGKQFYRIQTPARATTISLLYITLYALVAFTHIEIRSYEVFTLLFSSISCFILAILYYRYIHVILNQTQLLDNEKQHLSTHDALTGLYNYEECHRQLEHLVNARRPIVLVLMDCKDLKSHNTANGFNGVNRILKQAGQLLRIMFPEALFICRYGGDEFAIVLETQEVEQTKSSISLLLASEFPKLTGIEINYGLAFYPTDGYTKDDLISNAENTLYNMKRESWLKREEHMLRSEKLRVVGELASGMAHEIRNPLTTIKGFLQLSKADNFNIRPWYDLIMDEIKRMSMLTAEFLQFSKPHATQFKVHSIQDCIHRVISLLDSESARLGHYIEFQNTAQPIFMLMDQDKMLQLLLNLIKNAFEAMQDQGYVRIKLMYSEKHAIIEVSDTGKGIPESELDQIFLPFYTTKDSGTGLGLSICHKIVQDHEGTMEVESELGKGTKFIITVPTASQDTPPRVVPNEKSAADRHVSI</sequence>
<dbReference type="Pfam" id="PF00512">
    <property type="entry name" value="HisKA"/>
    <property type="match status" value="1"/>
</dbReference>
<evidence type="ECO:0000259" key="11">
    <source>
        <dbReference type="PROSITE" id="PS50109"/>
    </source>
</evidence>
<dbReference type="Gene3D" id="1.10.287.130">
    <property type="match status" value="1"/>
</dbReference>
<dbReference type="Pfam" id="PF00990">
    <property type="entry name" value="GGDEF"/>
    <property type="match status" value="1"/>
</dbReference>
<evidence type="ECO:0000256" key="8">
    <source>
        <dbReference type="ARBA" id="ARBA00023012"/>
    </source>
</evidence>
<dbReference type="SUPFAM" id="SSF55073">
    <property type="entry name" value="Nucleotide cyclase"/>
    <property type="match status" value="1"/>
</dbReference>
<keyword evidence="14" id="KW-1185">Reference proteome</keyword>
<dbReference type="PROSITE" id="PS50109">
    <property type="entry name" value="HIS_KIN"/>
    <property type="match status" value="1"/>
</dbReference>
<name>A0A229URA1_9BACL</name>
<dbReference type="InterPro" id="IPR005467">
    <property type="entry name" value="His_kinase_dom"/>
</dbReference>
<evidence type="ECO:0000256" key="6">
    <source>
        <dbReference type="ARBA" id="ARBA00022777"/>
    </source>
</evidence>
<dbReference type="InterPro" id="IPR043128">
    <property type="entry name" value="Rev_trsase/Diguanyl_cyclase"/>
</dbReference>
<dbReference type="OrthoDB" id="9815750at2"/>
<dbReference type="GO" id="GO:0000155">
    <property type="term" value="F:phosphorelay sensor kinase activity"/>
    <property type="evidence" value="ECO:0007669"/>
    <property type="project" value="InterPro"/>
</dbReference>
<evidence type="ECO:0000313" key="13">
    <source>
        <dbReference type="EMBL" id="OXM85938.1"/>
    </source>
</evidence>
<keyword evidence="10" id="KW-0472">Membrane</keyword>
<keyword evidence="10" id="KW-1133">Transmembrane helix</keyword>
<evidence type="ECO:0000256" key="5">
    <source>
        <dbReference type="ARBA" id="ARBA00022741"/>
    </source>
</evidence>
<dbReference type="SUPFAM" id="SSF47384">
    <property type="entry name" value="Homodimeric domain of signal transducing histidine kinase"/>
    <property type="match status" value="1"/>
</dbReference>
<evidence type="ECO:0000256" key="1">
    <source>
        <dbReference type="ARBA" id="ARBA00000085"/>
    </source>
</evidence>
<dbReference type="EC" id="2.7.13.3" evidence="2"/>
<dbReference type="InterPro" id="IPR036097">
    <property type="entry name" value="HisK_dim/P_sf"/>
</dbReference>
<feature type="region of interest" description="Disordered" evidence="9">
    <location>
        <begin position="529"/>
        <end position="550"/>
    </location>
</feature>
<dbReference type="InterPro" id="IPR029787">
    <property type="entry name" value="Nucleotide_cyclase"/>
</dbReference>
<feature type="transmembrane region" description="Helical" evidence="10">
    <location>
        <begin position="90"/>
        <end position="108"/>
    </location>
</feature>
<protein>
    <recommendedName>
        <fullName evidence="2">histidine kinase</fullName>
        <ecNumber evidence="2">2.7.13.3</ecNumber>
    </recommendedName>
</protein>
<dbReference type="PANTHER" id="PTHR43065">
    <property type="entry name" value="SENSOR HISTIDINE KINASE"/>
    <property type="match status" value="1"/>
</dbReference>
<dbReference type="RefSeq" id="WP_094015088.1">
    <property type="nucleotide sequence ID" value="NZ_NMQW01000017.1"/>
</dbReference>
<dbReference type="Gene3D" id="3.30.565.10">
    <property type="entry name" value="Histidine kinase-like ATPase, C-terminal domain"/>
    <property type="match status" value="1"/>
</dbReference>
<dbReference type="CDD" id="cd00082">
    <property type="entry name" value="HisKA"/>
    <property type="match status" value="1"/>
</dbReference>
<evidence type="ECO:0000256" key="7">
    <source>
        <dbReference type="ARBA" id="ARBA00022840"/>
    </source>
</evidence>
<dbReference type="InterPro" id="IPR003594">
    <property type="entry name" value="HATPase_dom"/>
</dbReference>
<keyword evidence="5" id="KW-0547">Nucleotide-binding</keyword>
<feature type="transmembrane region" description="Helical" evidence="10">
    <location>
        <begin position="28"/>
        <end position="43"/>
    </location>
</feature>
<evidence type="ECO:0000259" key="12">
    <source>
        <dbReference type="PROSITE" id="PS50887"/>
    </source>
</evidence>
<dbReference type="Gene3D" id="3.30.70.270">
    <property type="match status" value="1"/>
</dbReference>
<accession>A0A229URA1</accession>
<organism evidence="13 14">
    <name type="scientific">Paenibacillus rigui</name>
    <dbReference type="NCBI Taxonomy" id="554312"/>
    <lineage>
        <taxon>Bacteria</taxon>
        <taxon>Bacillati</taxon>
        <taxon>Bacillota</taxon>
        <taxon>Bacilli</taxon>
        <taxon>Bacillales</taxon>
        <taxon>Paenibacillaceae</taxon>
        <taxon>Paenibacillus</taxon>
    </lineage>
</organism>
<gene>
    <name evidence="13" type="ORF">CF651_11945</name>
</gene>
<dbReference type="InterPro" id="IPR004358">
    <property type="entry name" value="Sig_transdc_His_kin-like_C"/>
</dbReference>
<dbReference type="EMBL" id="NMQW01000017">
    <property type="protein sequence ID" value="OXM85938.1"/>
    <property type="molecule type" value="Genomic_DNA"/>
</dbReference>
<keyword evidence="10" id="KW-0812">Transmembrane</keyword>
<dbReference type="SMART" id="SM00267">
    <property type="entry name" value="GGDEF"/>
    <property type="match status" value="1"/>
</dbReference>
<dbReference type="PANTHER" id="PTHR43065:SF10">
    <property type="entry name" value="PEROXIDE STRESS-ACTIVATED HISTIDINE KINASE MAK3"/>
    <property type="match status" value="1"/>
</dbReference>
<dbReference type="CDD" id="cd01949">
    <property type="entry name" value="GGDEF"/>
    <property type="match status" value="1"/>
</dbReference>
<keyword evidence="6 13" id="KW-0418">Kinase</keyword>